<organism evidence="1 2">
    <name type="scientific">Floridaenema evergladense BLCC-F167</name>
    <dbReference type="NCBI Taxonomy" id="3153639"/>
    <lineage>
        <taxon>Bacteria</taxon>
        <taxon>Bacillati</taxon>
        <taxon>Cyanobacteriota</taxon>
        <taxon>Cyanophyceae</taxon>
        <taxon>Oscillatoriophycideae</taxon>
        <taxon>Aerosakkonematales</taxon>
        <taxon>Aerosakkonemataceae</taxon>
        <taxon>Floridanema</taxon>
        <taxon>Floridanema evergladense</taxon>
    </lineage>
</organism>
<sequence>MNHWQILLKHTRWKKAIETAKKLPPFPLNYSPSVVEIFDQLGLLAGVAFGEVYECFRYKEDQSEFIAWYLDGELALFYIGGEILVNRLKYMETSAELFASLELA</sequence>
<gene>
    <name evidence="1" type="ORF">ACE1CA_06840</name>
</gene>
<dbReference type="Proteomes" id="UP001576780">
    <property type="component" value="Unassembled WGS sequence"/>
</dbReference>
<name>A0ABV4WGM6_9CYAN</name>
<dbReference type="RefSeq" id="WP_413276675.1">
    <property type="nucleotide sequence ID" value="NZ_JBHFNT010000058.1"/>
</dbReference>
<accession>A0ABV4WGM6</accession>
<dbReference type="EMBL" id="JBHFNT010000058">
    <property type="protein sequence ID" value="MFB2834233.1"/>
    <property type="molecule type" value="Genomic_DNA"/>
</dbReference>
<keyword evidence="2" id="KW-1185">Reference proteome</keyword>
<evidence type="ECO:0000313" key="2">
    <source>
        <dbReference type="Proteomes" id="UP001576780"/>
    </source>
</evidence>
<comment type="caution">
    <text evidence="1">The sequence shown here is derived from an EMBL/GenBank/DDBJ whole genome shotgun (WGS) entry which is preliminary data.</text>
</comment>
<protein>
    <submittedName>
        <fullName evidence="1">Uncharacterized protein</fullName>
    </submittedName>
</protein>
<evidence type="ECO:0000313" key="1">
    <source>
        <dbReference type="EMBL" id="MFB2834233.1"/>
    </source>
</evidence>
<reference evidence="1 2" key="1">
    <citation type="submission" date="2024-09" db="EMBL/GenBank/DDBJ databases">
        <title>Floridaenema gen nov. (Aerosakkonemataceae, Aerosakkonematales ord. nov., Cyanobacteria) from benthic tropical and subtropical fresh waters, with the description of four new species.</title>
        <authorList>
            <person name="Moretto J.A."/>
            <person name="Berthold D.E."/>
            <person name="Lefler F.W."/>
            <person name="Huang I.-S."/>
            <person name="Laughinghouse H. IV."/>
        </authorList>
    </citation>
    <scope>NUCLEOTIDE SEQUENCE [LARGE SCALE GENOMIC DNA]</scope>
    <source>
        <strain evidence="1 2">BLCC-F167</strain>
    </source>
</reference>
<proteinExistence type="predicted"/>